<evidence type="ECO:0000313" key="4">
    <source>
        <dbReference type="EMBL" id="NQV66404.1"/>
    </source>
</evidence>
<reference evidence="4" key="1">
    <citation type="submission" date="2020-05" db="EMBL/GenBank/DDBJ databases">
        <title>Sulfur intermediates as new biogeochemical hubs in an aquatic model microbial ecosystem.</title>
        <authorList>
            <person name="Vigneron A."/>
        </authorList>
    </citation>
    <scope>NUCLEOTIDE SEQUENCE</scope>
    <source>
        <strain evidence="4">Bin.250</strain>
    </source>
</reference>
<dbReference type="InterPro" id="IPR009197">
    <property type="entry name" value="MlrC"/>
</dbReference>
<dbReference type="AlphaFoldDB" id="A0A973A933"/>
<accession>A0A973A933</accession>
<keyword evidence="1" id="KW-0378">Hydrolase</keyword>
<feature type="domain" description="Microcystin LR degradation protein MlrC N-terminal" evidence="3">
    <location>
        <begin position="2"/>
        <end position="286"/>
    </location>
</feature>
<dbReference type="InterPro" id="IPR015995">
    <property type="entry name" value="MlrC_N"/>
</dbReference>
<dbReference type="EMBL" id="JABMOJ010000515">
    <property type="protein sequence ID" value="NQV66404.1"/>
    <property type="molecule type" value="Genomic_DNA"/>
</dbReference>
<dbReference type="InterPro" id="IPR010799">
    <property type="entry name" value="MlrC_C"/>
</dbReference>
<evidence type="ECO:0000259" key="3">
    <source>
        <dbReference type="Pfam" id="PF07364"/>
    </source>
</evidence>
<evidence type="ECO:0000256" key="1">
    <source>
        <dbReference type="PIRNR" id="PIRNR012702"/>
    </source>
</evidence>
<keyword evidence="1" id="KW-0482">Metalloprotease</keyword>
<keyword evidence="1" id="KW-0479">Metal-binding</keyword>
<dbReference type="GO" id="GO:0046872">
    <property type="term" value="F:metal ion binding"/>
    <property type="evidence" value="ECO:0007669"/>
    <property type="project" value="UniProtKB-KW"/>
</dbReference>
<comment type="function">
    <text evidence="1">Involved in peptidolytic degradation of cyclic heptapeptide hepatotoxin microcystin (MC).</text>
</comment>
<organism evidence="4 5">
    <name type="scientific">SAR86 cluster bacterium</name>
    <dbReference type="NCBI Taxonomy" id="2030880"/>
    <lineage>
        <taxon>Bacteria</taxon>
        <taxon>Pseudomonadati</taxon>
        <taxon>Pseudomonadota</taxon>
        <taxon>Gammaproteobacteria</taxon>
        <taxon>SAR86 cluster</taxon>
    </lineage>
</organism>
<gene>
    <name evidence="4" type="ORF">HQ497_13665</name>
</gene>
<comment type="similarity">
    <text evidence="1">Belongs to the peptidase M81 family.</text>
</comment>
<evidence type="ECO:0000259" key="2">
    <source>
        <dbReference type="Pfam" id="PF07171"/>
    </source>
</evidence>
<dbReference type="Proteomes" id="UP000754644">
    <property type="component" value="Unassembled WGS sequence"/>
</dbReference>
<evidence type="ECO:0000313" key="5">
    <source>
        <dbReference type="Proteomes" id="UP000754644"/>
    </source>
</evidence>
<dbReference type="Pfam" id="PF07364">
    <property type="entry name" value="DUF1485"/>
    <property type="match status" value="1"/>
</dbReference>
<sequence>MKLLIAMMSHETNTFSPVPTPLTRFGNGAAPPEGDEALFEISGRALAMGGMLAVAQAAGAEIVTPIAAGAPPSGPVDDGAYEYICNLICEQAAGCDGVLLELHGAMVTETLEDGEGTLLTRLRQLYPDMPIGVALDMHANVYPAMVDNSTIITGFQTYPHIDMFQTGERAARALLAFMRGEIQPVTRWGNCPMLPHVMRQGTDDMPNKALQQRVVEMEAGDAVAVSLFTGFPHADIYNAGLSVVVTTDNDPALAEALRDELLEMAWAQRAAFVYQVTPLPDAVAAAETAANASGDGPVILLDHYDNTASGGTMDTTEVLREILRQGLEDVAVFAIYDPIAVAELIAVGVGQDATVNLGARFHLDALAQQSRPLTVSGRVRLISDGKFVVSGPMGTGSAINMGATVVLDTGNVQIIVISRHFEPYDLGCFTSLGIDPLKKRFLMLKSRIHYRATFKPIAKELIECAGLGVCTSDYDQLKFRHVRRPIYPLDNINSDKLSQGFPQDS</sequence>
<comment type="cofactor">
    <cofactor evidence="1">
        <name>Zn(2+)</name>
        <dbReference type="ChEBI" id="CHEBI:29105"/>
    </cofactor>
    <text evidence="1">Binds 1 zinc ion per subunit.</text>
</comment>
<dbReference type="PIRSF" id="PIRSF012702">
    <property type="entry name" value="UCP012702"/>
    <property type="match status" value="1"/>
</dbReference>
<dbReference type="GO" id="GO:0006508">
    <property type="term" value="P:proteolysis"/>
    <property type="evidence" value="ECO:0007669"/>
    <property type="project" value="UniProtKB-KW"/>
</dbReference>
<keyword evidence="1" id="KW-0645">Protease</keyword>
<name>A0A973A933_9GAMM</name>
<proteinExistence type="inferred from homology"/>
<comment type="caution">
    <text evidence="4">The sequence shown here is derived from an EMBL/GenBank/DDBJ whole genome shotgun (WGS) entry which is preliminary data.</text>
</comment>
<dbReference type="Pfam" id="PF07171">
    <property type="entry name" value="MlrC_C"/>
    <property type="match status" value="1"/>
</dbReference>
<protein>
    <recommendedName>
        <fullName evidence="1">Microcystinase C</fullName>
        <shortName evidence="1">MlrC</shortName>
    </recommendedName>
</protein>
<dbReference type="GO" id="GO:0008237">
    <property type="term" value="F:metallopeptidase activity"/>
    <property type="evidence" value="ECO:0007669"/>
    <property type="project" value="UniProtKB-KW"/>
</dbReference>
<feature type="domain" description="Microcystin LR degradation protein MlrC C-terminal" evidence="2">
    <location>
        <begin position="300"/>
        <end position="481"/>
    </location>
</feature>